<dbReference type="PANTHER" id="PTHR32305">
    <property type="match status" value="1"/>
</dbReference>
<dbReference type="AlphaFoldDB" id="A0A4U1CIR9"/>
<dbReference type="EMBL" id="SWBR01000006">
    <property type="protein sequence ID" value="TKC04708.1"/>
    <property type="molecule type" value="Genomic_DNA"/>
</dbReference>
<dbReference type="InterPro" id="IPR022385">
    <property type="entry name" value="Rhs_assc_core"/>
</dbReference>
<dbReference type="OrthoDB" id="1274715at2"/>
<organism evidence="1 2">
    <name type="scientific">Pedobacter polaris</name>
    <dbReference type="NCBI Taxonomy" id="2571273"/>
    <lineage>
        <taxon>Bacteria</taxon>
        <taxon>Pseudomonadati</taxon>
        <taxon>Bacteroidota</taxon>
        <taxon>Sphingobacteriia</taxon>
        <taxon>Sphingobacteriales</taxon>
        <taxon>Sphingobacteriaceae</taxon>
        <taxon>Pedobacter</taxon>
    </lineage>
</organism>
<sequence>MRHSATAGTNNYLYNGKELQDELGAYDYGARFYDPVIGRWNSVDPKAELGRRYSPYNYVFNNPIRLIDPDGMWPIDPFAAFKLGWGIMSNKMQKIMRHAGNTALKMEKPRKTTTGQDVMGIGSGVNLASDNGKNKISKLEVEFKTAANTETGWTTTASAGGGFKNLFEGQFSVKVSEGPLNETKVESKFEFKNGEDAMKNQKPSEEKVIQGEGINLAGNPKEFMRSLNDAIDGATKYIKAEIEQLKTGMNGGKKNN</sequence>
<evidence type="ECO:0000313" key="1">
    <source>
        <dbReference type="EMBL" id="TKC04708.1"/>
    </source>
</evidence>
<dbReference type="InterPro" id="IPR050708">
    <property type="entry name" value="T6SS_VgrG/RHS"/>
</dbReference>
<dbReference type="Proteomes" id="UP000309488">
    <property type="component" value="Unassembled WGS sequence"/>
</dbReference>
<accession>A0A4U1CIR9</accession>
<gene>
    <name evidence="1" type="ORF">FA048_18645</name>
</gene>
<keyword evidence="2" id="KW-1185">Reference proteome</keyword>
<reference evidence="1 2" key="1">
    <citation type="submission" date="2019-04" db="EMBL/GenBank/DDBJ databases">
        <title>Pedobacter sp. RP-3-22 sp. nov., isolated from Arctic soil.</title>
        <authorList>
            <person name="Dahal R.H."/>
            <person name="Kim D.-U."/>
        </authorList>
    </citation>
    <scope>NUCLEOTIDE SEQUENCE [LARGE SCALE GENOMIC DNA]</scope>
    <source>
        <strain evidence="1 2">RP-3-22</strain>
    </source>
</reference>
<proteinExistence type="predicted"/>
<dbReference type="PANTHER" id="PTHR32305:SF15">
    <property type="entry name" value="PROTEIN RHSA-RELATED"/>
    <property type="match status" value="1"/>
</dbReference>
<evidence type="ECO:0000313" key="2">
    <source>
        <dbReference type="Proteomes" id="UP000309488"/>
    </source>
</evidence>
<comment type="caution">
    <text evidence="1">The sequence shown here is derived from an EMBL/GenBank/DDBJ whole genome shotgun (WGS) entry which is preliminary data.</text>
</comment>
<protein>
    <submittedName>
        <fullName evidence="1">RHS repeat-associated core domain-containing protein</fullName>
    </submittedName>
</protein>
<dbReference type="NCBIfam" id="TIGR03696">
    <property type="entry name" value="Rhs_assc_core"/>
    <property type="match status" value="1"/>
</dbReference>
<name>A0A4U1CIR9_9SPHI</name>
<dbReference type="Gene3D" id="2.180.10.10">
    <property type="entry name" value="RHS repeat-associated core"/>
    <property type="match status" value="1"/>
</dbReference>